<dbReference type="PANTHER" id="PTHR32385:SF15">
    <property type="entry name" value="INOSITOL PHOSPHOCERAMIDE MANNOSYLTRANSFERASE 1"/>
    <property type="match status" value="1"/>
</dbReference>
<dbReference type="SUPFAM" id="SSF53448">
    <property type="entry name" value="Nucleotide-diphospho-sugar transferases"/>
    <property type="match status" value="1"/>
</dbReference>
<evidence type="ECO:0000313" key="2">
    <source>
        <dbReference type="Proteomes" id="UP000195321"/>
    </source>
</evidence>
<comment type="caution">
    <text evidence="1">The sequence shown here is derived from an EMBL/GenBank/DDBJ whole genome shotgun (WGS) entry which is preliminary data.</text>
</comment>
<dbReference type="Pfam" id="PF05704">
    <property type="entry name" value="Caps_synth"/>
    <property type="match status" value="1"/>
</dbReference>
<dbReference type="InterPro" id="IPR029044">
    <property type="entry name" value="Nucleotide-diphossugar_trans"/>
</dbReference>
<protein>
    <submittedName>
        <fullName evidence="1">Glycosyl transferase</fullName>
    </submittedName>
</protein>
<dbReference type="Proteomes" id="UP000195321">
    <property type="component" value="Unassembled WGS sequence"/>
</dbReference>
<dbReference type="AlphaFoldDB" id="A0A1Y3MHQ8"/>
<accession>A0A1Y3MHQ8</accession>
<keyword evidence="1" id="KW-0808">Transferase</keyword>
<dbReference type="GO" id="GO:0051999">
    <property type="term" value="P:mannosyl-inositol phosphorylceramide biosynthetic process"/>
    <property type="evidence" value="ECO:0007669"/>
    <property type="project" value="TreeGrafter"/>
</dbReference>
<dbReference type="InterPro" id="IPR008441">
    <property type="entry name" value="AfumC-like_glycosyl_Trfase"/>
</dbReference>
<dbReference type="GO" id="GO:0016020">
    <property type="term" value="C:membrane"/>
    <property type="evidence" value="ECO:0007669"/>
    <property type="project" value="GOC"/>
</dbReference>
<name>A0A1Y3MHQ8_9BACI</name>
<evidence type="ECO:0000313" key="1">
    <source>
        <dbReference type="EMBL" id="OUM49965.1"/>
    </source>
</evidence>
<reference evidence="1 2" key="1">
    <citation type="submission" date="2017-02" db="EMBL/GenBank/DDBJ databases">
        <title>Bacillus pseudomycoides isolate FSL K6-0042.</title>
        <authorList>
            <person name="Kovac J."/>
        </authorList>
    </citation>
    <scope>NUCLEOTIDE SEQUENCE [LARGE SCALE GENOMIC DNA]</scope>
    <source>
        <strain evidence="1 2">FSL K6-0042</strain>
    </source>
</reference>
<dbReference type="GO" id="GO:0000030">
    <property type="term" value="F:mannosyltransferase activity"/>
    <property type="evidence" value="ECO:0007669"/>
    <property type="project" value="TreeGrafter"/>
</dbReference>
<proteinExistence type="predicted"/>
<dbReference type="PANTHER" id="PTHR32385">
    <property type="entry name" value="MANNOSYL PHOSPHORYLINOSITOL CERAMIDE SYNTHASE"/>
    <property type="match status" value="1"/>
</dbReference>
<dbReference type="EMBL" id="MWPX01000003">
    <property type="protein sequence ID" value="OUM49965.1"/>
    <property type="molecule type" value="Genomic_DNA"/>
</dbReference>
<dbReference type="Gene3D" id="3.90.550.20">
    <property type="match status" value="1"/>
</dbReference>
<sequence>MYQLENVRKIPSIIHYCWFGGGEKPEIVQKCIDSWKKNLPEYEIIEWNENNFDIECNLYVKEAYDAKKFAFVSDYVRVYVLYKFGGIYLDTDVEVFKPFDNMLHHDSFWGFEQENYIATSTIGAMKGNKLIKMFLDSYEGKGFIKEDGKHDDLTNVAVVTNILKNAGLKLNGEYQEISGMGAFYPQTYFSPYDYINCRKFITENTYAMHHFYKSWLPPKVRIKGNIKLILAKIIGGNNIARLRKYVIGKEAFKENTHD</sequence>
<gene>
    <name evidence="1" type="ORF">BW425_04920</name>
</gene>
<dbReference type="InterPro" id="IPR051706">
    <property type="entry name" value="Glycosyltransferase_domain"/>
</dbReference>
<organism evidence="1 2">
    <name type="scientific">Bacillus pseudomycoides</name>
    <dbReference type="NCBI Taxonomy" id="64104"/>
    <lineage>
        <taxon>Bacteria</taxon>
        <taxon>Bacillati</taxon>
        <taxon>Bacillota</taxon>
        <taxon>Bacilli</taxon>
        <taxon>Bacillales</taxon>
        <taxon>Bacillaceae</taxon>
        <taxon>Bacillus</taxon>
        <taxon>Bacillus cereus group</taxon>
    </lineage>
</organism>